<dbReference type="Proteomes" id="UP000002043">
    <property type="component" value="Chromosome"/>
</dbReference>
<dbReference type="HOGENOM" id="CLU_2995217_0_0_0"/>
<evidence type="ECO:0000313" key="1">
    <source>
        <dbReference type="EMBL" id="ADC89992.1"/>
    </source>
</evidence>
<protein>
    <submittedName>
        <fullName evidence="1">Uncharacterized protein</fullName>
    </submittedName>
</protein>
<dbReference type="RefSeq" id="WP_012992398.1">
    <property type="nucleotide sequence ID" value="NC_013894.1"/>
</dbReference>
<sequence>MSYPIVLEDESSITVIYSPDEPVHTEEDDGVIIYYSRLWDVVKIVIKKDERHHIIRF</sequence>
<reference evidence="2" key="1">
    <citation type="journal article" date="2010" name="Stand. Genomic Sci.">
        <title>Complete genome sequence of Thermocrinis albus type strain (HI 11/12T).</title>
        <authorList>
            <person name="Wirth R."/>
            <person name="Sikorski J."/>
            <person name="Brambilla E."/>
            <person name="Misra M."/>
            <person name="Lapidus A."/>
            <person name="Copeland A."/>
            <person name="Nolan M."/>
            <person name="Lucas S."/>
            <person name="Chen F."/>
            <person name="Tice H."/>
            <person name="Cheng J.F."/>
            <person name="Han C."/>
            <person name="Detter J.C."/>
            <person name="Tapia R."/>
            <person name="Bruce D."/>
            <person name="Goodwin L."/>
            <person name="Pitluck S."/>
            <person name="Pati A."/>
            <person name="Anderson I."/>
            <person name="Ivanova N."/>
            <person name="Mavromatis K."/>
            <person name="Mikhailova N."/>
            <person name="Chen A."/>
            <person name="Palaniappan K."/>
            <person name="Bilek Y."/>
            <person name="Hader T."/>
            <person name="Land M."/>
            <person name="Hauser L."/>
            <person name="Chang Y.J."/>
            <person name="Jeffries C.D."/>
            <person name="Tindall B.J."/>
            <person name="Rohde M."/>
            <person name="Goker M."/>
            <person name="Bristow J."/>
            <person name="Eisen J.A."/>
            <person name="Markowitz V."/>
            <person name="Hugenholtz P."/>
            <person name="Kyrpides N.C."/>
            <person name="Klenk H.P."/>
        </authorList>
    </citation>
    <scope>NUCLEOTIDE SEQUENCE [LARGE SCALE GENOMIC DNA]</scope>
    <source>
        <strain evidence="2">DSM 14484 / JCM 11386 / HI 11/12</strain>
    </source>
</reference>
<dbReference type="KEGG" id="tal:Thal_1361"/>
<organism evidence="1 2">
    <name type="scientific">Thermocrinis albus (strain DSM 14484 / JCM 11386 / HI 11/12)</name>
    <dbReference type="NCBI Taxonomy" id="638303"/>
    <lineage>
        <taxon>Bacteria</taxon>
        <taxon>Pseudomonadati</taxon>
        <taxon>Aquificota</taxon>
        <taxon>Aquificia</taxon>
        <taxon>Aquificales</taxon>
        <taxon>Aquificaceae</taxon>
        <taxon>Thermocrinis</taxon>
    </lineage>
</organism>
<dbReference type="AlphaFoldDB" id="D3SML2"/>
<name>D3SML2_THEAH</name>
<dbReference type="EMBL" id="CP001931">
    <property type="protein sequence ID" value="ADC89992.1"/>
    <property type="molecule type" value="Genomic_DNA"/>
</dbReference>
<keyword evidence="2" id="KW-1185">Reference proteome</keyword>
<evidence type="ECO:0000313" key="2">
    <source>
        <dbReference type="Proteomes" id="UP000002043"/>
    </source>
</evidence>
<gene>
    <name evidence="1" type="ordered locus">Thal_1361</name>
</gene>
<proteinExistence type="predicted"/>
<accession>D3SML2</accession>
<dbReference type="STRING" id="638303.Thal_1361"/>